<comment type="caution">
    <text evidence="1">The sequence shown here is derived from an EMBL/GenBank/DDBJ whole genome shotgun (WGS) entry which is preliminary data.</text>
</comment>
<dbReference type="AlphaFoldDB" id="A0A392TT00"/>
<evidence type="ECO:0000313" key="1">
    <source>
        <dbReference type="EMBL" id="MCI64331.1"/>
    </source>
</evidence>
<organism evidence="1 2">
    <name type="scientific">Trifolium medium</name>
    <dbReference type="NCBI Taxonomy" id="97028"/>
    <lineage>
        <taxon>Eukaryota</taxon>
        <taxon>Viridiplantae</taxon>
        <taxon>Streptophyta</taxon>
        <taxon>Embryophyta</taxon>
        <taxon>Tracheophyta</taxon>
        <taxon>Spermatophyta</taxon>
        <taxon>Magnoliopsida</taxon>
        <taxon>eudicotyledons</taxon>
        <taxon>Gunneridae</taxon>
        <taxon>Pentapetalae</taxon>
        <taxon>rosids</taxon>
        <taxon>fabids</taxon>
        <taxon>Fabales</taxon>
        <taxon>Fabaceae</taxon>
        <taxon>Papilionoideae</taxon>
        <taxon>50 kb inversion clade</taxon>
        <taxon>NPAAA clade</taxon>
        <taxon>Hologalegina</taxon>
        <taxon>IRL clade</taxon>
        <taxon>Trifolieae</taxon>
        <taxon>Trifolium</taxon>
    </lineage>
</organism>
<reference evidence="1 2" key="1">
    <citation type="journal article" date="2018" name="Front. Plant Sci.">
        <title>Red Clover (Trifolium pratense) and Zigzag Clover (T. medium) - A Picture of Genomic Similarities and Differences.</title>
        <authorList>
            <person name="Dluhosova J."/>
            <person name="Istvanek J."/>
            <person name="Nedelnik J."/>
            <person name="Repkova J."/>
        </authorList>
    </citation>
    <scope>NUCLEOTIDE SEQUENCE [LARGE SCALE GENOMIC DNA]</scope>
    <source>
        <strain evidence="2">cv. 10/8</strain>
        <tissue evidence="1">Leaf</tissue>
    </source>
</reference>
<evidence type="ECO:0000313" key="2">
    <source>
        <dbReference type="Proteomes" id="UP000265520"/>
    </source>
</evidence>
<feature type="non-terminal residue" evidence="1">
    <location>
        <position position="1"/>
    </location>
</feature>
<name>A0A392TT00_9FABA</name>
<dbReference type="Proteomes" id="UP000265520">
    <property type="component" value="Unassembled WGS sequence"/>
</dbReference>
<dbReference type="EMBL" id="LXQA010653495">
    <property type="protein sequence ID" value="MCI64331.1"/>
    <property type="molecule type" value="Genomic_DNA"/>
</dbReference>
<proteinExistence type="predicted"/>
<accession>A0A392TT00</accession>
<keyword evidence="2" id="KW-1185">Reference proteome</keyword>
<sequence length="65" mass="7101">ASPLYVRFATTKIPRSDNLSLAHHRIESRATNRKYIPSVATLGKHRGGLSGSVARLPHESHLPSS</sequence>
<protein>
    <submittedName>
        <fullName evidence="1">Uncharacterized protein</fullName>
    </submittedName>
</protein>